<sequence length="313" mass="34357">MSDISDALNEIYAIRTQMQNSLDAFAARQNASIAEIMKIENKLARAVTASHAAPMPAPNPAPVSIQPTALVGQRVVKPGPNRPADTRSRRPASDRQLGFIDHLCDEKFARIEGKVDSMLAASQVIAQLQDLSDVPEDQRDESTRVSTLPSAPDPLAAVVTPVKDKLDYNILRMIPDGRYAVANDDETQVVFMRVSTRKSKALGGTEYRVVQYKSSDAWNDLQFYFPTGSVTGRNTVHGSTVADLLTQIMMDKAGCADRYGAKFSECVNCGRELTDDKSRYYRLGSECITKRADVVDYVDNKAGAWYPGAASRD</sequence>
<accession>A0A0K0N5U1</accession>
<dbReference type="OrthoDB" id="11983at10239"/>
<dbReference type="EMBL" id="KR011062">
    <property type="protein sequence ID" value="AKJ71777.1"/>
    <property type="molecule type" value="Genomic_DNA"/>
</dbReference>
<evidence type="ECO:0000256" key="1">
    <source>
        <dbReference type="SAM" id="MobiDB-lite"/>
    </source>
</evidence>
<evidence type="ECO:0000313" key="2">
    <source>
        <dbReference type="EMBL" id="AKJ71777.1"/>
    </source>
</evidence>
<gene>
    <name evidence="2" type="ORF">TIN2_87</name>
</gene>
<keyword evidence="3" id="KW-1185">Reference proteome</keyword>
<dbReference type="Proteomes" id="UP000203853">
    <property type="component" value="Segment"/>
</dbReference>
<dbReference type="KEGG" id="vg:26631048"/>
<dbReference type="RefSeq" id="YP_009204522.1">
    <property type="nucleotide sequence ID" value="NC_028865.1"/>
</dbReference>
<proteinExistence type="predicted"/>
<evidence type="ECO:0000313" key="3">
    <source>
        <dbReference type="Proteomes" id="UP000203853"/>
    </source>
</evidence>
<name>A0A0K0N5U1_9CAUD</name>
<organism evidence="2 3">
    <name type="scientific">Tsukamurella phage TIN2</name>
    <dbReference type="NCBI Taxonomy" id="1636545"/>
    <lineage>
        <taxon>Viruses</taxon>
        <taxon>Duplodnaviria</taxon>
        <taxon>Heunggongvirae</taxon>
        <taxon>Uroviricota</taxon>
        <taxon>Caudoviricetes</taxon>
        <taxon>Tinduovirus</taxon>
        <taxon>Tinduovirus TIN2</taxon>
    </lineage>
</organism>
<protein>
    <submittedName>
        <fullName evidence="2">Uncharacterized protein</fullName>
    </submittedName>
</protein>
<reference evidence="2 3" key="1">
    <citation type="journal article" date="2015" name="Appl. Environ. Microbiol.">
        <title>Three of a Kind: Genetically Similar Tsukamurella Phages TIN2, TIN3, and TIN4.</title>
        <authorList>
            <person name="Dyson Z.A."/>
            <person name="Tucci J."/>
            <person name="Seviour R.J."/>
            <person name="Petrovski S."/>
        </authorList>
    </citation>
    <scope>NUCLEOTIDE SEQUENCE [LARGE SCALE GENOMIC DNA]</scope>
</reference>
<feature type="compositionally biased region" description="Basic and acidic residues" evidence="1">
    <location>
        <begin position="84"/>
        <end position="93"/>
    </location>
</feature>
<dbReference type="GeneID" id="26631048"/>
<feature type="region of interest" description="Disordered" evidence="1">
    <location>
        <begin position="75"/>
        <end position="94"/>
    </location>
</feature>